<name>A0A843WMD4_COLES</name>
<protein>
    <submittedName>
        <fullName evidence="1">Uncharacterized protein</fullName>
    </submittedName>
</protein>
<reference evidence="1" key="1">
    <citation type="submission" date="2017-07" db="EMBL/GenBank/DDBJ databases">
        <title>Taro Niue Genome Assembly and Annotation.</title>
        <authorList>
            <person name="Atibalentja N."/>
            <person name="Keating K."/>
            <person name="Fields C.J."/>
        </authorList>
    </citation>
    <scope>NUCLEOTIDE SEQUENCE</scope>
    <source>
        <strain evidence="1">Niue_2</strain>
        <tissue evidence="1">Leaf</tissue>
    </source>
</reference>
<dbReference type="Proteomes" id="UP000652761">
    <property type="component" value="Unassembled WGS sequence"/>
</dbReference>
<comment type="caution">
    <text evidence="1">The sequence shown here is derived from an EMBL/GenBank/DDBJ whole genome shotgun (WGS) entry which is preliminary data.</text>
</comment>
<organism evidence="1 2">
    <name type="scientific">Colocasia esculenta</name>
    <name type="common">Wild taro</name>
    <name type="synonym">Arum esculentum</name>
    <dbReference type="NCBI Taxonomy" id="4460"/>
    <lineage>
        <taxon>Eukaryota</taxon>
        <taxon>Viridiplantae</taxon>
        <taxon>Streptophyta</taxon>
        <taxon>Embryophyta</taxon>
        <taxon>Tracheophyta</taxon>
        <taxon>Spermatophyta</taxon>
        <taxon>Magnoliopsida</taxon>
        <taxon>Liliopsida</taxon>
        <taxon>Araceae</taxon>
        <taxon>Aroideae</taxon>
        <taxon>Colocasieae</taxon>
        <taxon>Colocasia</taxon>
    </lineage>
</organism>
<accession>A0A843WMD4</accession>
<gene>
    <name evidence="1" type="ORF">Taro_040601</name>
</gene>
<sequence>MGLGGGGCLVGCPLIVELFELIAYLTGLNSNPSGFSDLWVAARPSGSLEGGSGRLGRYSGIKAQGSKEICNGLITMAVPKKASSGDLQQLEASLDIGGGFPDHGLEATTPQNPEESSFGGFLGLPKESFNDTFDPFGDLLRGKKSPLCTQKSDPLKLDPAIFHDKKLAGVKEKTSPAVPWSHLHPRARRKEILEDILHFLGQPKESFSEHLDPLEQFLKGK</sequence>
<keyword evidence="2" id="KW-1185">Reference proteome</keyword>
<proteinExistence type="predicted"/>
<evidence type="ECO:0000313" key="2">
    <source>
        <dbReference type="Proteomes" id="UP000652761"/>
    </source>
</evidence>
<evidence type="ECO:0000313" key="1">
    <source>
        <dbReference type="EMBL" id="MQM07758.1"/>
    </source>
</evidence>
<dbReference type="AlphaFoldDB" id="A0A843WMD4"/>
<dbReference type="EMBL" id="NMUH01003946">
    <property type="protein sequence ID" value="MQM07758.1"/>
    <property type="molecule type" value="Genomic_DNA"/>
</dbReference>